<dbReference type="Proteomes" id="UP000614410">
    <property type="component" value="Unassembled WGS sequence"/>
</dbReference>
<name>A0A934NEV2_9BACT</name>
<dbReference type="AlphaFoldDB" id="A0A934NEV2"/>
<dbReference type="InterPro" id="IPR016171">
    <property type="entry name" value="Vanillyl_alc_oxidase_C-sub2"/>
</dbReference>
<dbReference type="InterPro" id="IPR016166">
    <property type="entry name" value="FAD-bd_PCMH"/>
</dbReference>
<keyword evidence="1" id="KW-0285">Flavoprotein</keyword>
<dbReference type="InterPro" id="IPR016164">
    <property type="entry name" value="FAD-linked_Oxase-like_C"/>
</dbReference>
<gene>
    <name evidence="4" type="ORF">JF887_06890</name>
</gene>
<dbReference type="PROSITE" id="PS51387">
    <property type="entry name" value="FAD_PCMH"/>
    <property type="match status" value="1"/>
</dbReference>
<dbReference type="GO" id="GO:0071949">
    <property type="term" value="F:FAD binding"/>
    <property type="evidence" value="ECO:0007669"/>
    <property type="project" value="InterPro"/>
</dbReference>
<evidence type="ECO:0000259" key="3">
    <source>
        <dbReference type="PROSITE" id="PS51387"/>
    </source>
</evidence>
<evidence type="ECO:0000256" key="2">
    <source>
        <dbReference type="ARBA" id="ARBA00022827"/>
    </source>
</evidence>
<reference evidence="4 5" key="1">
    <citation type="submission" date="2020-10" db="EMBL/GenBank/DDBJ databases">
        <title>Ca. Dormibacterota MAGs.</title>
        <authorList>
            <person name="Montgomery K."/>
        </authorList>
    </citation>
    <scope>NUCLEOTIDE SEQUENCE [LARGE SCALE GENOMIC DNA]</scope>
    <source>
        <strain evidence="4">Mitchell_Peninsula_5</strain>
    </source>
</reference>
<organism evidence="4 5">
    <name type="scientific">Candidatus Amunia macphersoniae</name>
    <dbReference type="NCBI Taxonomy" id="3127014"/>
    <lineage>
        <taxon>Bacteria</taxon>
        <taxon>Bacillati</taxon>
        <taxon>Candidatus Dormiibacterota</taxon>
        <taxon>Candidatus Dormibacteria</taxon>
        <taxon>Candidatus Aeolococcales</taxon>
        <taxon>Candidatus Aeolococcaceae</taxon>
        <taxon>Candidatus Amunia</taxon>
    </lineage>
</organism>
<dbReference type="InterPro" id="IPR006094">
    <property type="entry name" value="Oxid_FAD_bind_N"/>
</dbReference>
<dbReference type="InterPro" id="IPR036318">
    <property type="entry name" value="FAD-bd_PCMH-like_sf"/>
</dbReference>
<comment type="caution">
    <text evidence="4">The sequence shown here is derived from an EMBL/GenBank/DDBJ whole genome shotgun (WGS) entry which is preliminary data.</text>
</comment>
<evidence type="ECO:0000256" key="1">
    <source>
        <dbReference type="ARBA" id="ARBA00022630"/>
    </source>
</evidence>
<sequence length="412" mass="42795">MSTATAIDVLPFAALVGEEHALAARADDTVQGVSPSLVVEPADEAEVSAVMREASRQRLTVVVRGGGTTLAWGTPPRRCELLLSTRRLDRLVEHQPGDLICVAGAGMTLAALQAHLGRAQGHRQRLMLDPPVPPEVATLGGIVATGCSGPLRTRYGTVRDLLIGVRFVLADGTVGHAGGKVVKNVAGYDIGKLLTGSLGTLAVITQVALRLHPAAPDSRVVLLDDSTPEALAARVQGLARLPVTPSCVDVIWPDRTCAVRVDSSAEGAERQVQIIAARVGGRILGEGEAAALNSSLAQRPWMGDGVVAGIAAPRSRLAELIRLAGRHADEVVVRGLIGVAEARLGADPAPITALRNGVEQLGGHLVLHRSPLPLRDLVWPAAAGAAVELMRSVKHALDPQGVLAPGRHLGGI</sequence>
<accession>A0A934NEV2</accession>
<dbReference type="PANTHER" id="PTHR11748:SF103">
    <property type="entry name" value="GLYCOLATE OXIDASE SUBUNIT GLCE"/>
    <property type="match status" value="1"/>
</dbReference>
<keyword evidence="2" id="KW-0274">FAD</keyword>
<feature type="domain" description="FAD-binding PCMH-type" evidence="3">
    <location>
        <begin position="31"/>
        <end position="214"/>
    </location>
</feature>
<dbReference type="SUPFAM" id="SSF55103">
    <property type="entry name" value="FAD-linked oxidases, C-terminal domain"/>
    <property type="match status" value="1"/>
</dbReference>
<evidence type="ECO:0000313" key="4">
    <source>
        <dbReference type="EMBL" id="MBJ7609143.1"/>
    </source>
</evidence>
<dbReference type="SUPFAM" id="SSF56176">
    <property type="entry name" value="FAD-binding/transporter-associated domain-like"/>
    <property type="match status" value="1"/>
</dbReference>
<evidence type="ECO:0000313" key="5">
    <source>
        <dbReference type="Proteomes" id="UP000614410"/>
    </source>
</evidence>
<dbReference type="EMBL" id="JAEKNN010000030">
    <property type="protein sequence ID" value="MBJ7609143.1"/>
    <property type="molecule type" value="Genomic_DNA"/>
</dbReference>
<dbReference type="InterPro" id="IPR016169">
    <property type="entry name" value="FAD-bd_PCMH_sub2"/>
</dbReference>
<proteinExistence type="predicted"/>
<dbReference type="GO" id="GO:0003824">
    <property type="term" value="F:catalytic activity"/>
    <property type="evidence" value="ECO:0007669"/>
    <property type="project" value="InterPro"/>
</dbReference>
<dbReference type="PANTHER" id="PTHR11748">
    <property type="entry name" value="D-LACTATE DEHYDROGENASE"/>
    <property type="match status" value="1"/>
</dbReference>
<dbReference type="Gene3D" id="3.30.465.10">
    <property type="match status" value="1"/>
</dbReference>
<protein>
    <submittedName>
        <fullName evidence="4">FAD-binding oxidoreductase</fullName>
    </submittedName>
</protein>
<dbReference type="Pfam" id="PF01565">
    <property type="entry name" value="FAD_binding_4"/>
    <property type="match status" value="1"/>
</dbReference>
<dbReference type="Gene3D" id="1.10.45.10">
    <property type="entry name" value="Vanillyl-alcohol Oxidase, Chain A, domain 4"/>
    <property type="match status" value="1"/>
</dbReference>